<comment type="subcellular location">
    <subcellularLocation>
        <location evidence="1">Membrane</location>
        <topology evidence="1">Single-pass type I membrane protein</topology>
    </subcellularLocation>
</comment>
<dbReference type="InterPro" id="IPR046956">
    <property type="entry name" value="RLP23-like"/>
</dbReference>
<evidence type="ECO:0000256" key="1">
    <source>
        <dbReference type="ARBA" id="ARBA00004479"/>
    </source>
</evidence>
<evidence type="ECO:0000313" key="7">
    <source>
        <dbReference type="EMBL" id="PHT58940.1"/>
    </source>
</evidence>
<evidence type="ECO:0000256" key="4">
    <source>
        <dbReference type="ARBA" id="ARBA00022989"/>
    </source>
</evidence>
<accession>A0A2G2XN88</accession>
<dbReference type="SUPFAM" id="SSF52058">
    <property type="entry name" value="L domain-like"/>
    <property type="match status" value="1"/>
</dbReference>
<dbReference type="Gene3D" id="3.80.10.10">
    <property type="entry name" value="Ribonuclease Inhibitor"/>
    <property type="match status" value="1"/>
</dbReference>
<keyword evidence="4" id="KW-1133">Transmembrane helix</keyword>
<protein>
    <recommendedName>
        <fullName evidence="9">Retrotransposon gag domain-containing protein</fullName>
    </recommendedName>
</protein>
<dbReference type="PANTHER" id="PTHR48061:SF10">
    <property type="entry name" value="LEUCINE-RICH REPEAT-CONTAINING N-TERMINAL PLANT-TYPE DOMAIN-CONTAINING PROTEIN"/>
    <property type="match status" value="1"/>
</dbReference>
<gene>
    <name evidence="7" type="ORF">CQW23_01303</name>
</gene>
<sequence>MTVLHLNGMAEVWYISFHLSEGRLKWGEFAEDICRRILDSIHSTLNLLGEFKQLEQRGTIDEYLEKFGNLKAWVLMKNPTIPEEFFLGFSLKGSRKCSFVLQRLGSCFAIIQEDIYQILMLLVALNLMQKLFCGIGAWIAVHGMEFIVMKRQDISNILPKFGGMSDLTHLDLWGLSFIGQIPSEISHLSKLNVLRIWSEDPYMITFGPHNFELLLRNLTQLRYLEIYDVNISSTIP</sequence>
<dbReference type="AlphaFoldDB" id="A0A2G2XN88"/>
<dbReference type="GO" id="GO:0016020">
    <property type="term" value="C:membrane"/>
    <property type="evidence" value="ECO:0007669"/>
    <property type="project" value="UniProtKB-SubCell"/>
</dbReference>
<keyword evidence="6" id="KW-0325">Glycoprotein</keyword>
<reference evidence="8" key="2">
    <citation type="journal article" date="2017" name="J. Anim. Genet.">
        <title>Multiple reference genome sequences of hot pepper reveal the massive evolution of plant disease resistance genes by retroduplication.</title>
        <authorList>
            <person name="Kim S."/>
            <person name="Park J."/>
            <person name="Yeom S.-I."/>
            <person name="Kim Y.-M."/>
            <person name="Seo E."/>
            <person name="Kim K.-T."/>
            <person name="Kim M.-S."/>
            <person name="Lee J.M."/>
            <person name="Cheong K."/>
            <person name="Shin H.-S."/>
            <person name="Kim S.-B."/>
            <person name="Han K."/>
            <person name="Lee J."/>
            <person name="Park M."/>
            <person name="Lee H.-A."/>
            <person name="Lee H.-Y."/>
            <person name="Lee Y."/>
            <person name="Oh S."/>
            <person name="Lee J.H."/>
            <person name="Choi E."/>
            <person name="Choi E."/>
            <person name="Lee S.E."/>
            <person name="Jeon J."/>
            <person name="Kim H."/>
            <person name="Choi G."/>
            <person name="Song H."/>
            <person name="Lee J."/>
            <person name="Lee S.-C."/>
            <person name="Kwon J.-K."/>
            <person name="Lee H.-Y."/>
            <person name="Koo N."/>
            <person name="Hong Y."/>
            <person name="Kim R.W."/>
            <person name="Kang W.-H."/>
            <person name="Huh J.H."/>
            <person name="Kang B.-C."/>
            <person name="Yang T.-J."/>
            <person name="Lee Y.-H."/>
            <person name="Bennetzen J.L."/>
            <person name="Choi D."/>
        </authorList>
    </citation>
    <scope>NUCLEOTIDE SEQUENCE [LARGE SCALE GENOMIC DNA]</scope>
    <source>
        <strain evidence="8">cv. PBC81</strain>
    </source>
</reference>
<reference evidence="7 8" key="1">
    <citation type="journal article" date="2017" name="Genome Biol.">
        <title>New reference genome sequences of hot pepper reveal the massive evolution of plant disease-resistance genes by retroduplication.</title>
        <authorList>
            <person name="Kim S."/>
            <person name="Park J."/>
            <person name="Yeom S.I."/>
            <person name="Kim Y.M."/>
            <person name="Seo E."/>
            <person name="Kim K.T."/>
            <person name="Kim M.S."/>
            <person name="Lee J.M."/>
            <person name="Cheong K."/>
            <person name="Shin H.S."/>
            <person name="Kim S.B."/>
            <person name="Han K."/>
            <person name="Lee J."/>
            <person name="Park M."/>
            <person name="Lee H.A."/>
            <person name="Lee H.Y."/>
            <person name="Lee Y."/>
            <person name="Oh S."/>
            <person name="Lee J.H."/>
            <person name="Choi E."/>
            <person name="Choi E."/>
            <person name="Lee S.E."/>
            <person name="Jeon J."/>
            <person name="Kim H."/>
            <person name="Choi G."/>
            <person name="Song H."/>
            <person name="Lee J."/>
            <person name="Lee S.C."/>
            <person name="Kwon J.K."/>
            <person name="Lee H.Y."/>
            <person name="Koo N."/>
            <person name="Hong Y."/>
            <person name="Kim R.W."/>
            <person name="Kang W.H."/>
            <person name="Huh J.H."/>
            <person name="Kang B.C."/>
            <person name="Yang T.J."/>
            <person name="Lee Y.H."/>
            <person name="Bennetzen J.L."/>
            <person name="Choi D."/>
        </authorList>
    </citation>
    <scope>NUCLEOTIDE SEQUENCE [LARGE SCALE GENOMIC DNA]</scope>
    <source>
        <strain evidence="8">cv. PBC81</strain>
    </source>
</reference>
<keyword evidence="3" id="KW-0732">Signal</keyword>
<keyword evidence="8" id="KW-1185">Reference proteome</keyword>
<proteinExistence type="predicted"/>
<evidence type="ECO:0000256" key="5">
    <source>
        <dbReference type="ARBA" id="ARBA00023136"/>
    </source>
</evidence>
<dbReference type="InterPro" id="IPR032675">
    <property type="entry name" value="LRR_dom_sf"/>
</dbReference>
<dbReference type="PANTHER" id="PTHR48061">
    <property type="entry name" value="LEUCINE-RICH REPEAT RECEPTOR PROTEIN KINASE EMS1-LIKE-RELATED"/>
    <property type="match status" value="1"/>
</dbReference>
<keyword evidence="2" id="KW-0812">Transmembrane</keyword>
<evidence type="ECO:0000313" key="8">
    <source>
        <dbReference type="Proteomes" id="UP000224567"/>
    </source>
</evidence>
<organism evidence="7 8">
    <name type="scientific">Capsicum baccatum</name>
    <name type="common">Peruvian pepper</name>
    <dbReference type="NCBI Taxonomy" id="33114"/>
    <lineage>
        <taxon>Eukaryota</taxon>
        <taxon>Viridiplantae</taxon>
        <taxon>Streptophyta</taxon>
        <taxon>Embryophyta</taxon>
        <taxon>Tracheophyta</taxon>
        <taxon>Spermatophyta</taxon>
        <taxon>Magnoliopsida</taxon>
        <taxon>eudicotyledons</taxon>
        <taxon>Gunneridae</taxon>
        <taxon>Pentapetalae</taxon>
        <taxon>asterids</taxon>
        <taxon>lamiids</taxon>
        <taxon>Solanales</taxon>
        <taxon>Solanaceae</taxon>
        <taxon>Solanoideae</taxon>
        <taxon>Capsiceae</taxon>
        <taxon>Capsicum</taxon>
    </lineage>
</organism>
<evidence type="ECO:0000256" key="6">
    <source>
        <dbReference type="ARBA" id="ARBA00023180"/>
    </source>
</evidence>
<name>A0A2G2XN88_CAPBA</name>
<comment type="caution">
    <text evidence="7">The sequence shown here is derived from an EMBL/GenBank/DDBJ whole genome shotgun (WGS) entry which is preliminary data.</text>
</comment>
<evidence type="ECO:0008006" key="9">
    <source>
        <dbReference type="Google" id="ProtNLM"/>
    </source>
</evidence>
<dbReference type="Proteomes" id="UP000224567">
    <property type="component" value="Unassembled WGS sequence"/>
</dbReference>
<dbReference type="EMBL" id="MLFT02000001">
    <property type="protein sequence ID" value="PHT58940.1"/>
    <property type="molecule type" value="Genomic_DNA"/>
</dbReference>
<evidence type="ECO:0000256" key="3">
    <source>
        <dbReference type="ARBA" id="ARBA00022729"/>
    </source>
</evidence>
<dbReference type="OrthoDB" id="1306147at2759"/>
<keyword evidence="5" id="KW-0472">Membrane</keyword>
<evidence type="ECO:0000256" key="2">
    <source>
        <dbReference type="ARBA" id="ARBA00022692"/>
    </source>
</evidence>